<comment type="cofactor">
    <cofactor evidence="13">
        <name>[2Fe-2S] cluster</name>
        <dbReference type="ChEBI" id="CHEBI:190135"/>
    </cofactor>
    <text evidence="13">Binds 1 [2Fe-2S] cluster. The cluster is coordinated with 3 cysteines and 1 arginine.</text>
</comment>
<keyword evidence="4 13" id="KW-0004">4Fe-4S</keyword>
<feature type="binding site" evidence="13">
    <location>
        <position position="56"/>
    </location>
    <ligand>
        <name>[4Fe-4S] cluster</name>
        <dbReference type="ChEBI" id="CHEBI:49883"/>
        <note>4Fe-4S-S-AdoMet</note>
    </ligand>
</feature>
<evidence type="ECO:0000256" key="4">
    <source>
        <dbReference type="ARBA" id="ARBA00022485"/>
    </source>
</evidence>
<evidence type="ECO:0000256" key="5">
    <source>
        <dbReference type="ARBA" id="ARBA00022679"/>
    </source>
</evidence>
<feature type="binding site" evidence="13">
    <location>
        <position position="126"/>
    </location>
    <ligand>
        <name>[2Fe-2S] cluster</name>
        <dbReference type="ChEBI" id="CHEBI:190135"/>
    </ligand>
</feature>
<dbReference type="InterPro" id="IPR002684">
    <property type="entry name" value="Biotin_synth/BioAB"/>
</dbReference>
<keyword evidence="11 13" id="KW-0411">Iron-sulfur</keyword>
<feature type="domain" description="Radical SAM core" evidence="14">
    <location>
        <begin position="34"/>
        <end position="261"/>
    </location>
</feature>
<evidence type="ECO:0000256" key="9">
    <source>
        <dbReference type="ARBA" id="ARBA00022756"/>
    </source>
</evidence>
<dbReference type="Gene3D" id="3.20.20.70">
    <property type="entry name" value="Aldolase class I"/>
    <property type="match status" value="1"/>
</dbReference>
<dbReference type="SFLD" id="SFLDG01060">
    <property type="entry name" value="BATS_domain_containing"/>
    <property type="match status" value="1"/>
</dbReference>
<keyword evidence="10 13" id="KW-0408">Iron</keyword>
<dbReference type="EC" id="2.8.1.6" evidence="3 13"/>
<evidence type="ECO:0000256" key="10">
    <source>
        <dbReference type="ARBA" id="ARBA00023004"/>
    </source>
</evidence>
<name>A0ABY1NQ97_9BACT</name>
<proteinExistence type="inferred from homology"/>
<sequence>MERDIILDVLNASNFRFWEFFFAAFNLRRIFFKDFVETCAILNAKSGRCPSDCKFCAQSVKYNVPIKTYSLLSKGELVAHALKVFEKGIDRFSFVTSGVSLSQRDIKVIGEAIEEILSVVPSAKICASLGQLTEEDLKFLKSCGLRRYHHNLETSKEFYPKISSYQRWEDRFRTVLMAKEVGLEVCCGGIFGLGESEEDVVSFVKSLKELEVDSVPVNFLKPIKGTPLENVNFLTPLKCLKILVSLRLAMPSTSIRVCGGREYNLRDLQAFSILTADALMVGNYLTTKGRNLQDDELMIKDVGLKSHLKV</sequence>
<evidence type="ECO:0000256" key="8">
    <source>
        <dbReference type="ARBA" id="ARBA00022723"/>
    </source>
</evidence>
<gene>
    <name evidence="13" type="primary">bioB</name>
    <name evidence="15" type="ORF">SAMN06265339_1127</name>
</gene>
<dbReference type="InterPro" id="IPR010722">
    <property type="entry name" value="BATS_dom"/>
</dbReference>
<evidence type="ECO:0000256" key="3">
    <source>
        <dbReference type="ARBA" id="ARBA00012236"/>
    </source>
</evidence>
<evidence type="ECO:0000256" key="7">
    <source>
        <dbReference type="ARBA" id="ARBA00022714"/>
    </source>
</evidence>
<dbReference type="SMART" id="SM00729">
    <property type="entry name" value="Elp3"/>
    <property type="match status" value="1"/>
</dbReference>
<dbReference type="PROSITE" id="PS51918">
    <property type="entry name" value="RADICAL_SAM"/>
    <property type="match status" value="1"/>
</dbReference>
<dbReference type="InterPro" id="IPR013785">
    <property type="entry name" value="Aldolase_TIM"/>
</dbReference>
<reference evidence="15 16" key="1">
    <citation type="submission" date="2017-05" db="EMBL/GenBank/DDBJ databases">
        <authorList>
            <person name="Varghese N."/>
            <person name="Submissions S."/>
        </authorList>
    </citation>
    <scope>NUCLEOTIDE SEQUENCE [LARGE SCALE GENOMIC DNA]</scope>
    <source>
        <strain evidence="15 16">DSM 15522</strain>
    </source>
</reference>
<dbReference type="PANTHER" id="PTHR22976">
    <property type="entry name" value="BIOTIN SYNTHASE"/>
    <property type="match status" value="1"/>
</dbReference>
<dbReference type="SUPFAM" id="SSF102114">
    <property type="entry name" value="Radical SAM enzymes"/>
    <property type="match status" value="1"/>
</dbReference>
<feature type="binding site" evidence="13">
    <location>
        <position position="49"/>
    </location>
    <ligand>
        <name>[4Fe-4S] cluster</name>
        <dbReference type="ChEBI" id="CHEBI:49883"/>
        <note>4Fe-4S-S-AdoMet</note>
    </ligand>
</feature>
<comment type="subunit">
    <text evidence="13">Homodimer.</text>
</comment>
<comment type="function">
    <text evidence="13">Catalyzes the conversion of dethiobiotin (DTB) to biotin by the insertion of a sulfur atom into dethiobiotin via a radical-based mechanism.</text>
</comment>
<protein>
    <recommendedName>
        <fullName evidence="3 13">Biotin synthase</fullName>
        <ecNumber evidence="3 13">2.8.1.6</ecNumber>
    </recommendedName>
</protein>
<dbReference type="RefSeq" id="WP_283400589.1">
    <property type="nucleotide sequence ID" value="NZ_FXUB01000003.1"/>
</dbReference>
<dbReference type="Proteomes" id="UP001157911">
    <property type="component" value="Unassembled WGS sequence"/>
</dbReference>
<dbReference type="HAMAP" id="MF_01694">
    <property type="entry name" value="BioB"/>
    <property type="match status" value="1"/>
</dbReference>
<evidence type="ECO:0000259" key="14">
    <source>
        <dbReference type="PROSITE" id="PS51918"/>
    </source>
</evidence>
<dbReference type="SMART" id="SM00876">
    <property type="entry name" value="BATS"/>
    <property type="match status" value="1"/>
</dbReference>
<comment type="caution">
    <text evidence="15">The sequence shown here is derived from an EMBL/GenBank/DDBJ whole genome shotgun (WGS) entry which is preliminary data.</text>
</comment>
<dbReference type="PANTHER" id="PTHR22976:SF2">
    <property type="entry name" value="BIOTIN SYNTHASE, MITOCHONDRIAL"/>
    <property type="match status" value="1"/>
</dbReference>
<feature type="binding site" evidence="13">
    <location>
        <position position="256"/>
    </location>
    <ligand>
        <name>[2Fe-2S] cluster</name>
        <dbReference type="ChEBI" id="CHEBI:190135"/>
    </ligand>
</feature>
<dbReference type="InterPro" id="IPR058240">
    <property type="entry name" value="rSAM_sf"/>
</dbReference>
<feature type="binding site" evidence="13">
    <location>
        <position position="53"/>
    </location>
    <ligand>
        <name>[4Fe-4S] cluster</name>
        <dbReference type="ChEBI" id="CHEBI:49883"/>
        <note>4Fe-4S-S-AdoMet</note>
    </ligand>
</feature>
<dbReference type="PIRSF" id="PIRSF001619">
    <property type="entry name" value="Biotin_synth"/>
    <property type="match status" value="1"/>
</dbReference>
<evidence type="ECO:0000256" key="6">
    <source>
        <dbReference type="ARBA" id="ARBA00022691"/>
    </source>
</evidence>
<comment type="catalytic activity">
    <reaction evidence="12 13">
        <text>(4R,5S)-dethiobiotin + (sulfur carrier)-SH + 2 reduced [2Fe-2S]-[ferredoxin] + 2 S-adenosyl-L-methionine = (sulfur carrier)-H + biotin + 2 5'-deoxyadenosine + 2 L-methionine + 2 oxidized [2Fe-2S]-[ferredoxin]</text>
        <dbReference type="Rhea" id="RHEA:22060"/>
        <dbReference type="Rhea" id="RHEA-COMP:10000"/>
        <dbReference type="Rhea" id="RHEA-COMP:10001"/>
        <dbReference type="Rhea" id="RHEA-COMP:14737"/>
        <dbReference type="Rhea" id="RHEA-COMP:14739"/>
        <dbReference type="ChEBI" id="CHEBI:17319"/>
        <dbReference type="ChEBI" id="CHEBI:29917"/>
        <dbReference type="ChEBI" id="CHEBI:33737"/>
        <dbReference type="ChEBI" id="CHEBI:33738"/>
        <dbReference type="ChEBI" id="CHEBI:57586"/>
        <dbReference type="ChEBI" id="CHEBI:57844"/>
        <dbReference type="ChEBI" id="CHEBI:59789"/>
        <dbReference type="ChEBI" id="CHEBI:64428"/>
        <dbReference type="ChEBI" id="CHEBI:149473"/>
        <dbReference type="EC" id="2.8.1.6"/>
    </reaction>
</comment>
<comment type="cofactor">
    <cofactor evidence="13">
        <name>[4Fe-4S] cluster</name>
        <dbReference type="ChEBI" id="CHEBI:49883"/>
    </cofactor>
    <text evidence="13">Binds 1 [4Fe-4S] cluster. The cluster is coordinated with 3 cysteines and an exchangeable S-adenosyl-L-methionine.</text>
</comment>
<dbReference type="SFLD" id="SFLDG01278">
    <property type="entry name" value="biotin_synthase_like"/>
    <property type="match status" value="1"/>
</dbReference>
<keyword evidence="6 13" id="KW-0949">S-adenosyl-L-methionine</keyword>
<dbReference type="NCBIfam" id="TIGR00433">
    <property type="entry name" value="bioB"/>
    <property type="match status" value="1"/>
</dbReference>
<keyword evidence="9 13" id="KW-0093">Biotin biosynthesis</keyword>
<evidence type="ECO:0000256" key="11">
    <source>
        <dbReference type="ARBA" id="ARBA00023014"/>
    </source>
</evidence>
<dbReference type="EMBL" id="FXUB01000003">
    <property type="protein sequence ID" value="SMP13431.1"/>
    <property type="molecule type" value="Genomic_DNA"/>
</dbReference>
<keyword evidence="8 13" id="KW-0479">Metal-binding</keyword>
<keyword evidence="7 13" id="KW-0001">2Fe-2S</keyword>
<dbReference type="CDD" id="cd01335">
    <property type="entry name" value="Radical_SAM"/>
    <property type="match status" value="1"/>
</dbReference>
<dbReference type="InterPro" id="IPR006638">
    <property type="entry name" value="Elp3/MiaA/NifB-like_rSAM"/>
</dbReference>
<feature type="binding site" evidence="13">
    <location>
        <position position="186"/>
    </location>
    <ligand>
        <name>[2Fe-2S] cluster</name>
        <dbReference type="ChEBI" id="CHEBI:190135"/>
    </ligand>
</feature>
<dbReference type="SFLD" id="SFLDS00029">
    <property type="entry name" value="Radical_SAM"/>
    <property type="match status" value="1"/>
</dbReference>
<keyword evidence="5 13" id="KW-0808">Transferase</keyword>
<evidence type="ECO:0000256" key="1">
    <source>
        <dbReference type="ARBA" id="ARBA00004942"/>
    </source>
</evidence>
<accession>A0ABY1NQ97</accession>
<comment type="similarity">
    <text evidence="2 13">Belongs to the radical SAM superfamily. Biotin synthase family.</text>
</comment>
<feature type="binding site" evidence="13">
    <location>
        <position position="93"/>
    </location>
    <ligand>
        <name>[2Fe-2S] cluster</name>
        <dbReference type="ChEBI" id="CHEBI:190135"/>
    </ligand>
</feature>
<organism evidence="15 16">
    <name type="scientific">Desulfurobacterium pacificum</name>
    <dbReference type="NCBI Taxonomy" id="240166"/>
    <lineage>
        <taxon>Bacteria</taxon>
        <taxon>Pseudomonadati</taxon>
        <taxon>Aquificota</taxon>
        <taxon>Aquificia</taxon>
        <taxon>Desulfurobacteriales</taxon>
        <taxon>Desulfurobacteriaceae</taxon>
        <taxon>Desulfurobacterium</taxon>
    </lineage>
</organism>
<evidence type="ECO:0000256" key="2">
    <source>
        <dbReference type="ARBA" id="ARBA00010765"/>
    </source>
</evidence>
<dbReference type="InterPro" id="IPR024177">
    <property type="entry name" value="Biotin_synthase"/>
</dbReference>
<evidence type="ECO:0000313" key="16">
    <source>
        <dbReference type="Proteomes" id="UP001157911"/>
    </source>
</evidence>
<evidence type="ECO:0000256" key="12">
    <source>
        <dbReference type="ARBA" id="ARBA00051157"/>
    </source>
</evidence>
<evidence type="ECO:0000256" key="13">
    <source>
        <dbReference type="HAMAP-Rule" id="MF_01694"/>
    </source>
</evidence>
<dbReference type="InterPro" id="IPR007197">
    <property type="entry name" value="rSAM"/>
</dbReference>
<keyword evidence="16" id="KW-1185">Reference proteome</keyword>
<evidence type="ECO:0000313" key="15">
    <source>
        <dbReference type="EMBL" id="SMP13431.1"/>
    </source>
</evidence>
<comment type="pathway">
    <text evidence="1 13">Cofactor biosynthesis; biotin biosynthesis; biotin from 7,8-diaminononanoate: step 2/2.</text>
</comment>
<dbReference type="Pfam" id="PF04055">
    <property type="entry name" value="Radical_SAM"/>
    <property type="match status" value="1"/>
</dbReference>
<dbReference type="Pfam" id="PF06968">
    <property type="entry name" value="BATS"/>
    <property type="match status" value="1"/>
</dbReference>